<accession>A0A6J4MTU7</accession>
<evidence type="ECO:0000313" key="1">
    <source>
        <dbReference type="EMBL" id="CAA9368665.1"/>
    </source>
</evidence>
<gene>
    <name evidence="1" type="ORF">AVDCRST_MAG93-8200</name>
</gene>
<protein>
    <submittedName>
        <fullName evidence="1">Uncharacterized protein</fullName>
    </submittedName>
</protein>
<reference evidence="1" key="1">
    <citation type="submission" date="2020-02" db="EMBL/GenBank/DDBJ databases">
        <authorList>
            <person name="Meier V. D."/>
        </authorList>
    </citation>
    <scope>NUCLEOTIDE SEQUENCE</scope>
    <source>
        <strain evidence="1">AVDCRST_MAG93</strain>
    </source>
</reference>
<organism evidence="1">
    <name type="scientific">uncultured Chloroflexia bacterium</name>
    <dbReference type="NCBI Taxonomy" id="1672391"/>
    <lineage>
        <taxon>Bacteria</taxon>
        <taxon>Bacillati</taxon>
        <taxon>Chloroflexota</taxon>
        <taxon>Chloroflexia</taxon>
        <taxon>environmental samples</taxon>
    </lineage>
</organism>
<sequence>MKALAIIEFPEPNVQLLDFANKVPSFSGRFGNGTRYRVFGIWECLKRHP</sequence>
<dbReference type="AlphaFoldDB" id="A0A6J4MTU7"/>
<proteinExistence type="predicted"/>
<dbReference type="EMBL" id="CADCTR010002764">
    <property type="protein sequence ID" value="CAA9368665.1"/>
    <property type="molecule type" value="Genomic_DNA"/>
</dbReference>
<name>A0A6J4MTU7_9CHLR</name>